<dbReference type="Gene3D" id="3.40.630.40">
    <property type="entry name" value="Zn-dependent exopeptidases"/>
    <property type="match status" value="1"/>
</dbReference>
<evidence type="ECO:0000256" key="3">
    <source>
        <dbReference type="ARBA" id="ARBA00022801"/>
    </source>
</evidence>
<dbReference type="EMBL" id="JASBAN010000001">
    <property type="protein sequence ID" value="MDI2112301.1"/>
    <property type="molecule type" value="Genomic_DNA"/>
</dbReference>
<proteinExistence type="predicted"/>
<dbReference type="Proteomes" id="UP001431775">
    <property type="component" value="Unassembled WGS sequence"/>
</dbReference>
<comment type="catalytic activity">
    <reaction evidence="1">
        <text>Hydrolyzes the link between N-acetylmuramoyl residues and L-amino acid residues in certain cell-wall glycopeptides.</text>
        <dbReference type="EC" id="3.5.1.28"/>
    </reaction>
</comment>
<keyword evidence="4" id="KW-0732">Signal</keyword>
<dbReference type="PANTHER" id="PTHR30404:SF0">
    <property type="entry name" value="N-ACETYLMURAMOYL-L-ALANINE AMIDASE AMIC"/>
    <property type="match status" value="1"/>
</dbReference>
<reference evidence="6" key="1">
    <citation type="submission" date="2023-05" db="EMBL/GenBank/DDBJ databases">
        <title>Whole genome sequence of Commensalibacter sp.</title>
        <authorList>
            <person name="Charoenyingcharoen P."/>
            <person name="Yukphan P."/>
        </authorList>
    </citation>
    <scope>NUCLEOTIDE SEQUENCE</scope>
    <source>
        <strain evidence="6">TBRC 10068</strain>
    </source>
</reference>
<comment type="caution">
    <text evidence="6">The sequence shown here is derived from an EMBL/GenBank/DDBJ whole genome shotgun (WGS) entry which is preliminary data.</text>
</comment>
<evidence type="ECO:0000256" key="2">
    <source>
        <dbReference type="ARBA" id="ARBA00011901"/>
    </source>
</evidence>
<dbReference type="SUPFAM" id="SSF53187">
    <property type="entry name" value="Zn-dependent exopeptidases"/>
    <property type="match status" value="1"/>
</dbReference>
<feature type="chain" id="PRO_5046115580" description="N-acetylmuramoyl-L-alanine amidase" evidence="4">
    <location>
        <begin position="40"/>
        <end position="304"/>
    </location>
</feature>
<dbReference type="PANTHER" id="PTHR30404">
    <property type="entry name" value="N-ACETYLMURAMOYL-L-ALANINE AMIDASE"/>
    <property type="match status" value="1"/>
</dbReference>
<dbReference type="InterPro" id="IPR002508">
    <property type="entry name" value="MurNAc-LAA_cat"/>
</dbReference>
<dbReference type="RefSeq" id="WP_281461964.1">
    <property type="nucleotide sequence ID" value="NZ_JASBAN010000001.1"/>
</dbReference>
<accession>A0ABT6Q5Y6</accession>
<name>A0ABT6Q5Y6_9PROT</name>
<evidence type="ECO:0000313" key="7">
    <source>
        <dbReference type="Proteomes" id="UP001431775"/>
    </source>
</evidence>
<organism evidence="6 7">
    <name type="scientific">Commensalibacter nepenthis</name>
    <dbReference type="NCBI Taxonomy" id="3043872"/>
    <lineage>
        <taxon>Bacteria</taxon>
        <taxon>Pseudomonadati</taxon>
        <taxon>Pseudomonadota</taxon>
        <taxon>Alphaproteobacteria</taxon>
        <taxon>Acetobacterales</taxon>
        <taxon>Acetobacteraceae</taxon>
    </lineage>
</organism>
<dbReference type="EC" id="3.5.1.28" evidence="2"/>
<evidence type="ECO:0000256" key="4">
    <source>
        <dbReference type="SAM" id="SignalP"/>
    </source>
</evidence>
<feature type="signal peptide" evidence="4">
    <location>
        <begin position="1"/>
        <end position="39"/>
    </location>
</feature>
<protein>
    <recommendedName>
        <fullName evidence="2">N-acetylmuramoyl-L-alanine amidase</fullName>
        <ecNumber evidence="2">3.5.1.28</ecNumber>
    </recommendedName>
</protein>
<dbReference type="InterPro" id="IPR050695">
    <property type="entry name" value="N-acetylmuramoyl_amidase_3"/>
</dbReference>
<keyword evidence="7" id="KW-1185">Reference proteome</keyword>
<dbReference type="SMART" id="SM00646">
    <property type="entry name" value="Ami_3"/>
    <property type="match status" value="1"/>
</dbReference>
<sequence length="304" mass="32843">MNDNIKSCNDIVRKSIPKMSRRIMLSASAALFMPSIAIAVDKVTKNSTSAKHSTNKSTKGKAPAIVGRAKPHVPVIILDPGHGGKDPGAVGYSGTYEKHIAYATAVELSKQLMRTGKYHVKLTRNADKFVPLDGRVDFAQSNKANLFVSMHADALNNHSIRGASVYTLSNHASDAQSAALASVENNADRYGGANVHVASPAVQKILASLVKLETKKESVAMAQNVVRSFHSRVNLLQNPKRYAAFVVLKSINIPSILVEMGFMSNRVDEESLKRAAYRTLIASSMRQAIDRYFAIGGSVTHLTG</sequence>
<dbReference type="Pfam" id="PF01520">
    <property type="entry name" value="Amidase_3"/>
    <property type="match status" value="1"/>
</dbReference>
<evidence type="ECO:0000256" key="1">
    <source>
        <dbReference type="ARBA" id="ARBA00001561"/>
    </source>
</evidence>
<dbReference type="CDD" id="cd02696">
    <property type="entry name" value="MurNAc-LAA"/>
    <property type="match status" value="1"/>
</dbReference>
<dbReference type="GO" id="GO:0008745">
    <property type="term" value="F:N-acetylmuramoyl-L-alanine amidase activity"/>
    <property type="evidence" value="ECO:0007669"/>
    <property type="project" value="UniProtKB-EC"/>
</dbReference>
<feature type="domain" description="MurNAc-LAA" evidence="5">
    <location>
        <begin position="136"/>
        <end position="290"/>
    </location>
</feature>
<evidence type="ECO:0000313" key="6">
    <source>
        <dbReference type="EMBL" id="MDI2112301.1"/>
    </source>
</evidence>
<evidence type="ECO:0000259" key="5">
    <source>
        <dbReference type="SMART" id="SM00646"/>
    </source>
</evidence>
<gene>
    <name evidence="6" type="ORF">QJV33_03190</name>
</gene>
<keyword evidence="3 6" id="KW-0378">Hydrolase</keyword>